<dbReference type="AlphaFoldDB" id="A0A8H4UAV8"/>
<dbReference type="EMBL" id="JABEXW010000029">
    <property type="protein sequence ID" value="KAF4973078.1"/>
    <property type="molecule type" value="Genomic_DNA"/>
</dbReference>
<dbReference type="PANTHER" id="PTHR35394:SF5">
    <property type="entry name" value="DUF3176 DOMAIN-CONTAINING PROTEIN"/>
    <property type="match status" value="1"/>
</dbReference>
<reference evidence="3" key="2">
    <citation type="submission" date="2020-05" db="EMBL/GenBank/DDBJ databases">
        <authorList>
            <person name="Kim H.-S."/>
            <person name="Proctor R.H."/>
            <person name="Brown D.W."/>
        </authorList>
    </citation>
    <scope>NUCLEOTIDE SEQUENCE</scope>
    <source>
        <strain evidence="3">NRRL 20472</strain>
    </source>
</reference>
<organism evidence="3 4">
    <name type="scientific">Fusarium sarcochroum</name>
    <dbReference type="NCBI Taxonomy" id="1208366"/>
    <lineage>
        <taxon>Eukaryota</taxon>
        <taxon>Fungi</taxon>
        <taxon>Dikarya</taxon>
        <taxon>Ascomycota</taxon>
        <taxon>Pezizomycotina</taxon>
        <taxon>Sordariomycetes</taxon>
        <taxon>Hypocreomycetidae</taxon>
        <taxon>Hypocreales</taxon>
        <taxon>Nectriaceae</taxon>
        <taxon>Fusarium</taxon>
        <taxon>Fusarium lateritium species complex</taxon>
    </lineage>
</organism>
<evidence type="ECO:0000256" key="1">
    <source>
        <dbReference type="SAM" id="Phobius"/>
    </source>
</evidence>
<keyword evidence="1" id="KW-0812">Transmembrane</keyword>
<accession>A0A8H4UAV8</accession>
<protein>
    <submittedName>
        <fullName evidence="3">Uncharacterized protein</fullName>
    </submittedName>
</protein>
<dbReference type="OrthoDB" id="5242705at2759"/>
<keyword evidence="2" id="KW-0732">Signal</keyword>
<name>A0A8H4UAV8_9HYPO</name>
<keyword evidence="1" id="KW-1133">Transmembrane helix</keyword>
<gene>
    <name evidence="3" type="ORF">FSARC_509</name>
</gene>
<evidence type="ECO:0000313" key="4">
    <source>
        <dbReference type="Proteomes" id="UP000622797"/>
    </source>
</evidence>
<sequence>MFAIPRHWISLGALSAIVLLAFEPFTQAVLTLEDQSVTLEADQYVEMARRSNESNGSVPGIGGSFRLDAASWIGLGPARAVGFIEFPGPDNKTLTHSFTVPSSEVQEDMGMEAAVWNGFSPLITTQSLRPSFACASGNCSWTNFASIAICSKCHDISHHIAKTHRMNNIPPIAIPAASWMPEDGESLPDVSNQGAHANHRMGGHVANTKHAITKLNFSLSNYDGKPRCLSENDNCPDTYLSSRVTANPGQTITFTNLSTMIIAIQYLAADESWRENRTQWETTKVTAQGCALSFCVNEYETIISQGSLHENVVSSWMNKSRGSFSSDQENVEAFLKYNNHSLAMGRSLVELSDLQIRIPDEYHHATNLSEMAFNITHPTLVSLQNILDEGFREPGMASSISVIPRTLIYPALGLRSPPSFMIGLGKAKDIRTTIENVALSLTKWMRDRELETNPVVGSAETMVVIIRVRWYFLLVPAISFLVGMAFAILIIWETLRLGRPSFKDSILAALACAPDGDLRLNLQQKAAAGSLQALGRESKVVWEDNCEIGQLREKKVEHSEV</sequence>
<comment type="caution">
    <text evidence="3">The sequence shown here is derived from an EMBL/GenBank/DDBJ whole genome shotgun (WGS) entry which is preliminary data.</text>
</comment>
<keyword evidence="1" id="KW-0472">Membrane</keyword>
<feature type="chain" id="PRO_5034346742" evidence="2">
    <location>
        <begin position="29"/>
        <end position="561"/>
    </location>
</feature>
<proteinExistence type="predicted"/>
<reference evidence="3" key="1">
    <citation type="journal article" date="2020" name="BMC Genomics">
        <title>Correction to: Identification and distribution of gene clusters required for synthesis of sphingolipid metabolism inhibitors in diverse species of the filamentous fungus Fusarium.</title>
        <authorList>
            <person name="Kim H.S."/>
            <person name="Lohmar J.M."/>
            <person name="Busman M."/>
            <person name="Brown D.W."/>
            <person name="Naumann T.A."/>
            <person name="Divon H.H."/>
            <person name="Lysoe E."/>
            <person name="Uhlig S."/>
            <person name="Proctor R.H."/>
        </authorList>
    </citation>
    <scope>NUCLEOTIDE SEQUENCE</scope>
    <source>
        <strain evidence="3">NRRL 20472</strain>
    </source>
</reference>
<evidence type="ECO:0000256" key="2">
    <source>
        <dbReference type="SAM" id="SignalP"/>
    </source>
</evidence>
<evidence type="ECO:0000313" key="3">
    <source>
        <dbReference type="EMBL" id="KAF4973078.1"/>
    </source>
</evidence>
<feature type="signal peptide" evidence="2">
    <location>
        <begin position="1"/>
        <end position="28"/>
    </location>
</feature>
<keyword evidence="4" id="KW-1185">Reference proteome</keyword>
<dbReference type="PANTHER" id="PTHR35394">
    <property type="entry name" value="DUF3176 DOMAIN-CONTAINING PROTEIN"/>
    <property type="match status" value="1"/>
</dbReference>
<dbReference type="Proteomes" id="UP000622797">
    <property type="component" value="Unassembled WGS sequence"/>
</dbReference>
<feature type="transmembrane region" description="Helical" evidence="1">
    <location>
        <begin position="470"/>
        <end position="492"/>
    </location>
</feature>